<gene>
    <name evidence="2" type="ORF">PYK22_00294</name>
</gene>
<dbReference type="RefSeq" id="WP_041973418.1">
    <property type="nucleotide sequence ID" value="NZ_CBXV010000001.1"/>
</dbReference>
<dbReference type="OrthoDB" id="9807907at2"/>
<proteinExistence type="predicted"/>
<dbReference type="PANTHER" id="PTHR30595">
    <property type="entry name" value="GLPR-RELATED TRANSCRIPTIONAL REPRESSOR"/>
    <property type="match status" value="1"/>
</dbReference>
<dbReference type="InterPro" id="IPR038475">
    <property type="entry name" value="RecG_C_sf"/>
</dbReference>
<dbReference type="Gene3D" id="3.30.565.60">
    <property type="match status" value="1"/>
</dbReference>
<evidence type="ECO:0000259" key="1">
    <source>
        <dbReference type="Pfam" id="PF04326"/>
    </source>
</evidence>
<accession>A0A0B6WTE5</accession>
<evidence type="ECO:0000313" key="3">
    <source>
        <dbReference type="Proteomes" id="UP000031518"/>
    </source>
</evidence>
<dbReference type="InterPro" id="IPR007421">
    <property type="entry name" value="Schlafen_AlbA_2_dom"/>
</dbReference>
<dbReference type="STRING" id="454194.PYK22_00294"/>
<evidence type="ECO:0000313" key="2">
    <source>
        <dbReference type="EMBL" id="CDM64301.1"/>
    </source>
</evidence>
<dbReference type="Proteomes" id="UP000031518">
    <property type="component" value="Unassembled WGS sequence"/>
</dbReference>
<name>A0A0B6WTE5_9BACT</name>
<dbReference type="AlphaFoldDB" id="A0A0B6WTE5"/>
<feature type="domain" description="Schlafen AlbA-2" evidence="1">
    <location>
        <begin position="45"/>
        <end position="156"/>
    </location>
</feature>
<organism evidence="2 3">
    <name type="scientific">Pyrinomonas methylaliphatogenes</name>
    <dbReference type="NCBI Taxonomy" id="454194"/>
    <lineage>
        <taxon>Bacteria</taxon>
        <taxon>Pseudomonadati</taxon>
        <taxon>Acidobacteriota</taxon>
        <taxon>Blastocatellia</taxon>
        <taxon>Blastocatellales</taxon>
        <taxon>Pyrinomonadaceae</taxon>
        <taxon>Pyrinomonas</taxon>
    </lineage>
</organism>
<dbReference type="Pfam" id="PF04326">
    <property type="entry name" value="SLFN_AlbA_2"/>
    <property type="match status" value="1"/>
</dbReference>
<reference evidence="2 3" key="1">
    <citation type="submission" date="2013-12" db="EMBL/GenBank/DDBJ databases">
        <authorList>
            <person name="Stott M."/>
        </authorList>
    </citation>
    <scope>NUCLEOTIDE SEQUENCE [LARGE SCALE GENOMIC DNA]</scope>
    <source>
        <strain evidence="2 3">K22</strain>
    </source>
</reference>
<dbReference type="PANTHER" id="PTHR30595:SF6">
    <property type="entry name" value="SCHLAFEN ALBA-2 DOMAIN-CONTAINING PROTEIN"/>
    <property type="match status" value="1"/>
</dbReference>
<dbReference type="EMBL" id="CBXV010000001">
    <property type="protein sequence ID" value="CDM64301.1"/>
    <property type="molecule type" value="Genomic_DNA"/>
</dbReference>
<reference evidence="2 3" key="2">
    <citation type="submission" date="2015-01" db="EMBL/GenBank/DDBJ databases">
        <title>Complete genome sequence of Pyrinomonas methylaliphatogenes type strain K22T.</title>
        <authorList>
            <person name="Lee K.C.Y."/>
            <person name="Power J.F."/>
            <person name="Dunfield P.F."/>
            <person name="Morgan X.C."/>
            <person name="Huttenhower C."/>
            <person name="Stott M.B."/>
        </authorList>
    </citation>
    <scope>NUCLEOTIDE SEQUENCE [LARGE SCALE GENOMIC DNA]</scope>
    <source>
        <strain evidence="2 3">K22</strain>
    </source>
</reference>
<dbReference type="InterPro" id="IPR038461">
    <property type="entry name" value="Schlafen_AlbA_2_dom_sf"/>
</dbReference>
<sequence length="433" mass="48620">MARRKFRNNQRREPTTERSLHEYLISAPVPQTSRSELMRLVRGGEDTFLELKVKLSNPEKVAQEIVALANAGGGTIVFGISDQMRIEGVDDAEEVQRELVHICREQIIPPLFPYIDCISFDSGRRIVALEVRGKRRPYRTRDGRFFVRFGAEKREASPEDITALLDEGRPFSYETMPVIGARIEDIDEAHLWSFMREFAEDASNGAHFGDYPTAEVLEHDLLLATDSEGALAPTVAGMLLFGKSERVAELLPRACVVAVRFAGDTAQSPIVERAQLVGNLYTLYESALRFVRRYCDLLDERPRDLVSSESPVIGRAAYHRGAVSEAIANALVHRDLSVRDAATRIHIFDRSIEVSNPRRTAGFMPFAQRAIRYGVPQRLNPQIAAIFSNPAYGLDLPRGGLPMLLRQARLFSGQRAEIRALNDEFRVRLCGVV</sequence>
<dbReference type="Gene3D" id="3.30.950.30">
    <property type="entry name" value="Schlafen, AAA domain"/>
    <property type="match status" value="1"/>
</dbReference>
<protein>
    <submittedName>
        <fullName evidence="2">Predicted transcriptional regulator with HTH domain</fullName>
    </submittedName>
</protein>
<keyword evidence="3" id="KW-1185">Reference proteome</keyword>